<name>A0A6L2JJF3_TANCI</name>
<protein>
    <submittedName>
        <fullName evidence="1">Uncharacterized protein</fullName>
    </submittedName>
</protein>
<organism evidence="1">
    <name type="scientific">Tanacetum cinerariifolium</name>
    <name type="common">Dalmatian daisy</name>
    <name type="synonym">Chrysanthemum cinerariifolium</name>
    <dbReference type="NCBI Taxonomy" id="118510"/>
    <lineage>
        <taxon>Eukaryota</taxon>
        <taxon>Viridiplantae</taxon>
        <taxon>Streptophyta</taxon>
        <taxon>Embryophyta</taxon>
        <taxon>Tracheophyta</taxon>
        <taxon>Spermatophyta</taxon>
        <taxon>Magnoliopsida</taxon>
        <taxon>eudicotyledons</taxon>
        <taxon>Gunneridae</taxon>
        <taxon>Pentapetalae</taxon>
        <taxon>asterids</taxon>
        <taxon>campanulids</taxon>
        <taxon>Asterales</taxon>
        <taxon>Asteraceae</taxon>
        <taxon>Asteroideae</taxon>
        <taxon>Anthemideae</taxon>
        <taxon>Anthemidinae</taxon>
        <taxon>Tanacetum</taxon>
    </lineage>
</organism>
<proteinExistence type="predicted"/>
<comment type="caution">
    <text evidence="1">The sequence shown here is derived from an EMBL/GenBank/DDBJ whole genome shotgun (WGS) entry which is preliminary data.</text>
</comment>
<dbReference type="AlphaFoldDB" id="A0A6L2JJF3"/>
<gene>
    <name evidence="1" type="ORF">Tci_008868</name>
</gene>
<accession>A0A6L2JJF3</accession>
<evidence type="ECO:0000313" key="1">
    <source>
        <dbReference type="EMBL" id="GEU36890.1"/>
    </source>
</evidence>
<sequence length="215" mass="24873">MMAFSEDKMSVIATKLGTHMMLDSYTSDMCMKSWEWSSYTRAMIEIRADVELKDTIVVAMPKFMVRVFLCAPYILSMGENLLSVFVARLVQKWDYKKVYKPVSNKINSSTSAKGINMDCLDNTPSTTFTAERIDKLERKMFDEKLMLVDDDGKPMRIVIMKETIVDDGYDPYDDDLYDGQDNSENLQAICDDWDIKVCDQKKKYIIFDVSYPPLK</sequence>
<reference evidence="1" key="1">
    <citation type="journal article" date="2019" name="Sci. Rep.">
        <title>Draft genome of Tanacetum cinerariifolium, the natural source of mosquito coil.</title>
        <authorList>
            <person name="Yamashiro T."/>
            <person name="Shiraishi A."/>
            <person name="Satake H."/>
            <person name="Nakayama K."/>
        </authorList>
    </citation>
    <scope>NUCLEOTIDE SEQUENCE</scope>
</reference>
<dbReference type="EMBL" id="BKCJ010000863">
    <property type="protein sequence ID" value="GEU36890.1"/>
    <property type="molecule type" value="Genomic_DNA"/>
</dbReference>